<evidence type="ECO:0000256" key="1">
    <source>
        <dbReference type="ARBA" id="ARBA00004177"/>
    </source>
</evidence>
<dbReference type="HOGENOM" id="CLU_076417_0_0_1"/>
<feature type="region of interest" description="Disordered" evidence="7">
    <location>
        <begin position="1"/>
        <end position="26"/>
    </location>
</feature>
<dbReference type="InterPro" id="IPR017898">
    <property type="entry name" value="VPS28_N"/>
</dbReference>
<dbReference type="FunCoup" id="G3AK26">
    <property type="interactions" value="605"/>
</dbReference>
<dbReference type="RefSeq" id="XP_007374351.1">
    <property type="nucleotide sequence ID" value="XM_007374289.1"/>
</dbReference>
<evidence type="ECO:0000256" key="2">
    <source>
        <dbReference type="ARBA" id="ARBA00022448"/>
    </source>
</evidence>
<evidence type="ECO:0000259" key="9">
    <source>
        <dbReference type="PROSITE" id="PS51313"/>
    </source>
</evidence>
<evidence type="ECO:0000256" key="3">
    <source>
        <dbReference type="ARBA" id="ARBA00022753"/>
    </source>
</evidence>
<dbReference type="SUPFAM" id="SSF140427">
    <property type="entry name" value="VPS28 C-terminal domain-like"/>
    <property type="match status" value="1"/>
</dbReference>
<evidence type="ECO:0000256" key="4">
    <source>
        <dbReference type="ARBA" id="ARBA00022927"/>
    </source>
</evidence>
<evidence type="ECO:0000259" key="8">
    <source>
        <dbReference type="PROSITE" id="PS51310"/>
    </source>
</evidence>
<dbReference type="AlphaFoldDB" id="G3AK26"/>
<keyword evidence="2 5" id="KW-0813">Transport</keyword>
<dbReference type="KEGG" id="spaa:SPAPADRAFT_150125"/>
<proteinExistence type="inferred from homology"/>
<dbReference type="InParanoid" id="G3AK26"/>
<dbReference type="Proteomes" id="UP000000709">
    <property type="component" value="Unassembled WGS sequence"/>
</dbReference>
<name>G3AK26_SPAPN</name>
<dbReference type="InterPro" id="IPR037202">
    <property type="entry name" value="ESCRT_assembly_dom"/>
</dbReference>
<evidence type="ECO:0000256" key="5">
    <source>
        <dbReference type="PIRNR" id="PIRNR017535"/>
    </source>
</evidence>
<gene>
    <name evidence="10" type="ORF">SPAPADRAFT_150125</name>
</gene>
<accession>G3AK26</accession>
<protein>
    <recommendedName>
        <fullName evidence="5">Vacuolar protein sorting-associated protein 28</fullName>
    </recommendedName>
    <alternativeName>
        <fullName evidence="5">ESCRT-I complex subunit VPS28</fullName>
    </alternativeName>
</protein>
<dbReference type="Gene3D" id="1.20.120.1130">
    <property type="match status" value="1"/>
</dbReference>
<dbReference type="eggNOG" id="KOG3284">
    <property type="taxonomic scope" value="Eukaryota"/>
</dbReference>
<dbReference type="InterPro" id="IPR037206">
    <property type="entry name" value="VPS28_C_sf"/>
</dbReference>
<evidence type="ECO:0000256" key="7">
    <source>
        <dbReference type="SAM" id="MobiDB-lite"/>
    </source>
</evidence>
<feature type="domain" description="VPS28 C-terminal" evidence="8">
    <location>
        <begin position="175"/>
        <end position="275"/>
    </location>
</feature>
<dbReference type="GO" id="GO:0043328">
    <property type="term" value="P:protein transport to vacuole involved in ubiquitin-dependent protein catabolic process via the multivesicular body sorting pathway"/>
    <property type="evidence" value="ECO:0007669"/>
    <property type="project" value="TreeGrafter"/>
</dbReference>
<dbReference type="SUPFAM" id="SSF140111">
    <property type="entry name" value="Endosomal sorting complex assembly domain"/>
    <property type="match status" value="1"/>
</dbReference>
<sequence length="275" mass="30663">MNNSKSPPEYAPTATTSFTVSSSSPRYNSEITKSTLLKTSLHKTVYDSLAEIYSILPTLEMLEVSYIKDYITDKEKYTSTSYRLINQYQIILKGFVEDSDKLNLLKTILPGLDHTLSNFLQLLSNKFHCNCTHAIKRLQSGIPATIEHLSTQVESLHPTVSQNTATTPAAPNANTSAKLISQITGNFITCMDAVKLNYKTKSQLHPLLSELVVNLNDLVENEQHKSLEFSGKSKLVNWLIKINNLKDGEEIGGTDADSFLNDLDTAYKGFYTSLE</sequence>
<dbReference type="InterPro" id="IPR017899">
    <property type="entry name" value="VPS28_C"/>
</dbReference>
<dbReference type="EMBL" id="GL996501">
    <property type="protein sequence ID" value="EGW32836.1"/>
    <property type="molecule type" value="Genomic_DNA"/>
</dbReference>
<dbReference type="PROSITE" id="PS51310">
    <property type="entry name" value="VPS28_C"/>
    <property type="match status" value="1"/>
</dbReference>
<comment type="subcellular location">
    <subcellularLocation>
        <location evidence="1">Endosome</location>
    </subcellularLocation>
</comment>
<evidence type="ECO:0000313" key="11">
    <source>
        <dbReference type="Proteomes" id="UP000000709"/>
    </source>
</evidence>
<dbReference type="PANTHER" id="PTHR12937:SF0">
    <property type="entry name" value="VACUOLAR PROTEIN SORTING-ASSOCIATED PROTEIN 28 HOMOLOG"/>
    <property type="match status" value="1"/>
</dbReference>
<keyword evidence="4 5" id="KW-0653">Protein transport</keyword>
<dbReference type="Pfam" id="PF03997">
    <property type="entry name" value="VPS28"/>
    <property type="match status" value="1"/>
</dbReference>
<dbReference type="InterPro" id="IPR038358">
    <property type="entry name" value="VPS28_N_sf"/>
</dbReference>
<dbReference type="PROSITE" id="PS51313">
    <property type="entry name" value="VPS28_N"/>
    <property type="match status" value="1"/>
</dbReference>
<dbReference type="STRING" id="619300.G3AK26"/>
<keyword evidence="11" id="KW-1185">Reference proteome</keyword>
<dbReference type="GO" id="GO:0000813">
    <property type="term" value="C:ESCRT I complex"/>
    <property type="evidence" value="ECO:0007669"/>
    <property type="project" value="UniProtKB-UniRule"/>
</dbReference>
<dbReference type="PIRSF" id="PIRSF017535">
    <property type="entry name" value="VPS28"/>
    <property type="match status" value="1"/>
</dbReference>
<dbReference type="Gene3D" id="1.20.1440.200">
    <property type="match status" value="1"/>
</dbReference>
<evidence type="ECO:0000256" key="6">
    <source>
        <dbReference type="PROSITE-ProRule" id="PRU00642"/>
    </source>
</evidence>
<dbReference type="GeneID" id="18870856"/>
<reference evidence="10 11" key="1">
    <citation type="journal article" date="2011" name="Proc. Natl. Acad. Sci. U.S.A.">
        <title>Comparative genomics of xylose-fermenting fungi for enhanced biofuel production.</title>
        <authorList>
            <person name="Wohlbach D.J."/>
            <person name="Kuo A."/>
            <person name="Sato T.K."/>
            <person name="Potts K.M."/>
            <person name="Salamov A.A."/>
            <person name="LaButti K.M."/>
            <person name="Sun H."/>
            <person name="Clum A."/>
            <person name="Pangilinan J.L."/>
            <person name="Lindquist E.A."/>
            <person name="Lucas S."/>
            <person name="Lapidus A."/>
            <person name="Jin M."/>
            <person name="Gunawan C."/>
            <person name="Balan V."/>
            <person name="Dale B.E."/>
            <person name="Jeffries T.W."/>
            <person name="Zinkel R."/>
            <person name="Barry K.W."/>
            <person name="Grigoriev I.V."/>
            <person name="Gasch A.P."/>
        </authorList>
    </citation>
    <scope>NUCLEOTIDE SEQUENCE [LARGE SCALE GENOMIC DNA]</scope>
    <source>
        <strain evidence="11">NRRL Y-27907 / 11-Y1</strain>
    </source>
</reference>
<dbReference type="InterPro" id="IPR007143">
    <property type="entry name" value="Vps28"/>
</dbReference>
<dbReference type="GO" id="GO:0044877">
    <property type="term" value="F:protein-containing complex binding"/>
    <property type="evidence" value="ECO:0007669"/>
    <property type="project" value="TreeGrafter"/>
</dbReference>
<organism evidence="11">
    <name type="scientific">Spathaspora passalidarum (strain NRRL Y-27907 / 11-Y1)</name>
    <dbReference type="NCBI Taxonomy" id="619300"/>
    <lineage>
        <taxon>Eukaryota</taxon>
        <taxon>Fungi</taxon>
        <taxon>Dikarya</taxon>
        <taxon>Ascomycota</taxon>
        <taxon>Saccharomycotina</taxon>
        <taxon>Pichiomycetes</taxon>
        <taxon>Debaryomycetaceae</taxon>
        <taxon>Spathaspora</taxon>
    </lineage>
</organism>
<evidence type="ECO:0000313" key="10">
    <source>
        <dbReference type="EMBL" id="EGW32836.1"/>
    </source>
</evidence>
<feature type="compositionally biased region" description="Low complexity" evidence="7">
    <location>
        <begin position="13"/>
        <end position="24"/>
    </location>
</feature>
<dbReference type="PANTHER" id="PTHR12937">
    <property type="entry name" value="VACUOLAR PROTEIN SORTING 28, ISOFORM 2 VPS28"/>
    <property type="match status" value="1"/>
</dbReference>
<feature type="domain" description="VPS28 N-terminal" evidence="9">
    <location>
        <begin position="20"/>
        <end position="148"/>
    </location>
</feature>
<dbReference type="OMA" id="CDEFPTV"/>
<keyword evidence="3 5" id="KW-0967">Endosome</keyword>
<comment type="similarity">
    <text evidence="5 6">Belongs to the VPS28 family.</text>
</comment>
<comment type="function">
    <text evidence="5">Component of the ESCRT-I complex (endosomal sorting complex required for transport I), a regulator of vesicular trafficking process.</text>
</comment>